<name>A0A1H3YML9_XYLRU</name>
<dbReference type="PROSITE" id="PS51257">
    <property type="entry name" value="PROKAR_LIPOPROTEIN"/>
    <property type="match status" value="1"/>
</dbReference>
<protein>
    <recommendedName>
        <fullName evidence="3">Lipoprotein</fullName>
    </recommendedName>
</protein>
<dbReference type="OrthoDB" id="1062680at2"/>
<reference evidence="1 2" key="1">
    <citation type="submission" date="2016-10" db="EMBL/GenBank/DDBJ databases">
        <authorList>
            <person name="de Groot N.N."/>
        </authorList>
    </citation>
    <scope>NUCLEOTIDE SEQUENCE [LARGE SCALE GENOMIC DNA]</scope>
    <source>
        <strain evidence="1 2">D31d</strain>
    </source>
</reference>
<dbReference type="AlphaFoldDB" id="A0A1H3YML9"/>
<gene>
    <name evidence="1" type="ORF">SAMN05216462_0724</name>
</gene>
<proteinExistence type="predicted"/>
<dbReference type="Pfam" id="PF14054">
    <property type="entry name" value="DUF4249"/>
    <property type="match status" value="1"/>
</dbReference>
<dbReference type="EMBL" id="FNRF01000001">
    <property type="protein sequence ID" value="SEA12815.1"/>
    <property type="molecule type" value="Genomic_DNA"/>
</dbReference>
<dbReference type="Proteomes" id="UP000182257">
    <property type="component" value="Unassembled WGS sequence"/>
</dbReference>
<dbReference type="InterPro" id="IPR025345">
    <property type="entry name" value="DUF4249"/>
</dbReference>
<accession>A0A1H3YML9</accession>
<evidence type="ECO:0000313" key="2">
    <source>
        <dbReference type="Proteomes" id="UP000182257"/>
    </source>
</evidence>
<evidence type="ECO:0008006" key="3">
    <source>
        <dbReference type="Google" id="ProtNLM"/>
    </source>
</evidence>
<evidence type="ECO:0000313" key="1">
    <source>
        <dbReference type="EMBL" id="SEA12815.1"/>
    </source>
</evidence>
<sequence>MKRISLFSKIAHFIVICACMLTGCVEEYEADLPEGETNLLVVNGTIRSNEKSEFYLTRSIPLNDHSSDYYYVNDSYTWDAQTVYYARVTICGTDGSEYACEIQDNGYYSCDTPSLNPDVAYFVRIEYDDDIYQSEPEKPLRTPDIEELEYYQKGDWENIEILLTTAEPDDPTQTAYYTWDYTETWEVRPTRQTSVYFDLEAMTAKYLAQDMLYPSKGWKIADSKAILTESTAQYVGGKFTKYQLLDISYKDERIAWNYCNEVTQRAISKAEYEYNKACVEAGWEMGGLFTPQPSALPSNIRCTTSSKRALGFVGCSLNTASKRVYIDGHDIYREVPQPGPYIKLEDCTELDCEKMVYQGMILYIWDDRRMIYQPLTTYWAYPADFDVRLSGATTTKPDYMPPFE</sequence>
<dbReference type="RefSeq" id="WP_081352837.1">
    <property type="nucleotide sequence ID" value="NZ_FNRF01000001.1"/>
</dbReference>
<organism evidence="1 2">
    <name type="scientific">Xylanibacter ruminicola</name>
    <name type="common">Prevotella ruminicola</name>
    <dbReference type="NCBI Taxonomy" id="839"/>
    <lineage>
        <taxon>Bacteria</taxon>
        <taxon>Pseudomonadati</taxon>
        <taxon>Bacteroidota</taxon>
        <taxon>Bacteroidia</taxon>
        <taxon>Bacteroidales</taxon>
        <taxon>Prevotellaceae</taxon>
        <taxon>Xylanibacter</taxon>
    </lineage>
</organism>